<evidence type="ECO:0000313" key="2">
    <source>
        <dbReference type="EMBL" id="KAK5575518.1"/>
    </source>
</evidence>
<organism evidence="2 3">
    <name type="scientific">Dictyostelium firmibasis</name>
    <dbReference type="NCBI Taxonomy" id="79012"/>
    <lineage>
        <taxon>Eukaryota</taxon>
        <taxon>Amoebozoa</taxon>
        <taxon>Evosea</taxon>
        <taxon>Eumycetozoa</taxon>
        <taxon>Dictyostelia</taxon>
        <taxon>Dictyosteliales</taxon>
        <taxon>Dictyosteliaceae</taxon>
        <taxon>Dictyostelium</taxon>
    </lineage>
</organism>
<feature type="domain" description="Peptidase C39-like" evidence="1">
    <location>
        <begin position="10"/>
        <end position="107"/>
    </location>
</feature>
<keyword evidence="3" id="KW-1185">Reference proteome</keyword>
<proteinExistence type="predicted"/>
<dbReference type="AlphaFoldDB" id="A0AAN7TU88"/>
<dbReference type="Gene3D" id="3.90.70.10">
    <property type="entry name" value="Cysteine proteinases"/>
    <property type="match status" value="1"/>
</dbReference>
<evidence type="ECO:0000313" key="3">
    <source>
        <dbReference type="Proteomes" id="UP001344447"/>
    </source>
</evidence>
<sequence>MIVEIKTQEQYQYPILPTGCEVTATSILLNSLMNNHGDRCKLNIDKISKESLANKIIKEQDPDPITKLVGNPYRAFIGSPYSKDSFGVFHQPIYNLIKQILNEDIGNENIEVIDLTTNENKLFKYSLILNESKEYIQSRLDYFENDSNNYNDEDFEILKNHMIKYNLPIIIWMTLELKKPNLTDEWIDVNNQSQPLYWVSPEHCATLSGFDEIENKVIITDPHTGKIERYCKTLFLKRWRQLGRQAVSIKF</sequence>
<name>A0AAN7TU88_9MYCE</name>
<dbReference type="Proteomes" id="UP001344447">
    <property type="component" value="Unassembled WGS sequence"/>
</dbReference>
<dbReference type="PANTHER" id="PTHR37806">
    <property type="entry name" value="LMO0724 PROTEIN"/>
    <property type="match status" value="1"/>
</dbReference>
<evidence type="ECO:0000259" key="1">
    <source>
        <dbReference type="Pfam" id="PF13529"/>
    </source>
</evidence>
<dbReference type="PANTHER" id="PTHR37806:SF1">
    <property type="entry name" value="PEPTIDASE C39-LIKE DOMAIN-CONTAINING PROTEIN"/>
    <property type="match status" value="1"/>
</dbReference>
<accession>A0AAN7TU88</accession>
<comment type="caution">
    <text evidence="2">The sequence shown here is derived from an EMBL/GenBank/DDBJ whole genome shotgun (WGS) entry which is preliminary data.</text>
</comment>
<dbReference type="EMBL" id="JAVFKY010000005">
    <property type="protein sequence ID" value="KAK5575518.1"/>
    <property type="molecule type" value="Genomic_DNA"/>
</dbReference>
<gene>
    <name evidence="2" type="ORF">RB653_006651</name>
</gene>
<reference evidence="2 3" key="1">
    <citation type="submission" date="2023-11" db="EMBL/GenBank/DDBJ databases">
        <title>Dfirmibasis_genome.</title>
        <authorList>
            <person name="Edelbroek B."/>
            <person name="Kjellin J."/>
            <person name="Jerlstrom-Hultqvist J."/>
            <person name="Soderbom F."/>
        </authorList>
    </citation>
    <scope>NUCLEOTIDE SEQUENCE [LARGE SCALE GENOMIC DNA]</scope>
    <source>
        <strain evidence="2 3">TNS-C-14</strain>
    </source>
</reference>
<protein>
    <recommendedName>
        <fullName evidence="1">Peptidase C39-like domain-containing protein</fullName>
    </recommendedName>
</protein>
<dbReference type="Pfam" id="PF13529">
    <property type="entry name" value="Peptidase_C39_2"/>
    <property type="match status" value="2"/>
</dbReference>
<feature type="domain" description="Peptidase C39-like" evidence="1">
    <location>
        <begin position="137"/>
        <end position="223"/>
    </location>
</feature>
<dbReference type="InterPro" id="IPR039564">
    <property type="entry name" value="Peptidase_C39-like"/>
</dbReference>